<evidence type="ECO:0000313" key="1">
    <source>
        <dbReference type="EMBL" id="SOQ47824.1"/>
    </source>
</evidence>
<dbReference type="AlphaFoldDB" id="A0A2H1W5P0"/>
<reference evidence="1" key="1">
    <citation type="submission" date="2016-07" db="EMBL/GenBank/DDBJ databases">
        <authorList>
            <person name="Bretaudeau A."/>
        </authorList>
    </citation>
    <scope>NUCLEOTIDE SEQUENCE</scope>
    <source>
        <strain evidence="1">Rice</strain>
        <tissue evidence="1">Whole body</tissue>
    </source>
</reference>
<sequence>MVWLYTVFPHNRGVVNLM</sequence>
<name>A0A2H1W5P0_SPOFR</name>
<proteinExistence type="predicted"/>
<organism evidence="1">
    <name type="scientific">Spodoptera frugiperda</name>
    <name type="common">Fall armyworm</name>
    <dbReference type="NCBI Taxonomy" id="7108"/>
    <lineage>
        <taxon>Eukaryota</taxon>
        <taxon>Metazoa</taxon>
        <taxon>Ecdysozoa</taxon>
        <taxon>Arthropoda</taxon>
        <taxon>Hexapoda</taxon>
        <taxon>Insecta</taxon>
        <taxon>Pterygota</taxon>
        <taxon>Neoptera</taxon>
        <taxon>Endopterygota</taxon>
        <taxon>Lepidoptera</taxon>
        <taxon>Glossata</taxon>
        <taxon>Ditrysia</taxon>
        <taxon>Noctuoidea</taxon>
        <taxon>Noctuidae</taxon>
        <taxon>Amphipyrinae</taxon>
        <taxon>Spodoptera</taxon>
    </lineage>
</organism>
<dbReference type="EMBL" id="ODYU01006188">
    <property type="protein sequence ID" value="SOQ47824.1"/>
    <property type="molecule type" value="Genomic_DNA"/>
</dbReference>
<protein>
    <submittedName>
        <fullName evidence="1">SFRICE_035518</fullName>
    </submittedName>
</protein>
<gene>
    <name evidence="1" type="ORF">SFRICE_035518</name>
</gene>
<accession>A0A2H1W5P0</accession>